<comment type="function">
    <text evidence="1">Involved in the import of queuosine (Q) precursors, required for Q precursor salvage.</text>
</comment>
<dbReference type="HAMAP" id="MF_02088">
    <property type="entry name" value="Q_prec_transport"/>
    <property type="match status" value="1"/>
</dbReference>
<dbReference type="PANTHER" id="PTHR34300">
    <property type="entry name" value="QUEUOSINE PRECURSOR TRANSPORTER-RELATED"/>
    <property type="match status" value="1"/>
</dbReference>
<dbReference type="OrthoDB" id="9805479at2"/>
<feature type="transmembrane region" description="Helical" evidence="1">
    <location>
        <begin position="200"/>
        <end position="223"/>
    </location>
</feature>
<organism evidence="2 3">
    <name type="scientific">Hornefia porci</name>
    <dbReference type="NCBI Taxonomy" id="2652292"/>
    <lineage>
        <taxon>Bacteria</taxon>
        <taxon>Bacillati</taxon>
        <taxon>Bacillota</taxon>
        <taxon>Clostridia</taxon>
        <taxon>Peptostreptococcales</taxon>
        <taxon>Anaerovoracaceae</taxon>
        <taxon>Hornefia</taxon>
    </lineage>
</organism>
<evidence type="ECO:0000256" key="1">
    <source>
        <dbReference type="HAMAP-Rule" id="MF_02088"/>
    </source>
</evidence>
<dbReference type="Pfam" id="PF02592">
    <property type="entry name" value="Vut_1"/>
    <property type="match status" value="1"/>
</dbReference>
<gene>
    <name evidence="2" type="ORF">BHK98_00570</name>
</gene>
<dbReference type="EMBL" id="MJIE01000001">
    <property type="protein sequence ID" value="OLR54717.1"/>
    <property type="molecule type" value="Genomic_DNA"/>
</dbReference>
<feature type="transmembrane region" description="Helical" evidence="1">
    <location>
        <begin position="168"/>
        <end position="188"/>
    </location>
</feature>
<comment type="similarity">
    <text evidence="1">Belongs to the vitamin uptake transporter (VUT/ECF) (TC 2.A.88) family. Q precursor transporter subfamily.</text>
</comment>
<dbReference type="STRING" id="1261640.BHK98_00570"/>
<dbReference type="GO" id="GO:0005886">
    <property type="term" value="C:plasma membrane"/>
    <property type="evidence" value="ECO:0007669"/>
    <property type="project" value="UniProtKB-SubCell"/>
</dbReference>
<keyword evidence="1" id="KW-1003">Cell membrane</keyword>
<dbReference type="InterPro" id="IPR003744">
    <property type="entry name" value="YhhQ"/>
</dbReference>
<keyword evidence="3" id="KW-1185">Reference proteome</keyword>
<keyword evidence="1" id="KW-1133">Transmembrane helix</keyword>
<dbReference type="AlphaFoldDB" id="A0A1Q9JF05"/>
<sequence length="242" mass="27272">MLTNELILILTLLVEYSAVVVCYRLLGEHGLYMWIALATIAANIEVLILVRAFGMEMTLGNILFASTFLVTDIVSEIYGKEDSKRAVRIGIATSLCFVVISSSWLLYTPSSGDFAMPAVRTVFSHTPRLMAASLAVYVIVQFFDVWLYHKWWGFTERKFHDRDRFLWLRNNGSTLVSQLLNTVLYPFFAFAGTYPAGTLVSIMISSYVIFIVTSLADTPFVYLCRRISRRQIAAEQTAESGA</sequence>
<keyword evidence="1" id="KW-0472">Membrane</keyword>
<dbReference type="Proteomes" id="UP000187404">
    <property type="component" value="Unassembled WGS sequence"/>
</dbReference>
<dbReference type="PANTHER" id="PTHR34300:SF2">
    <property type="entry name" value="QUEUOSINE PRECURSOR TRANSPORTER-RELATED"/>
    <property type="match status" value="1"/>
</dbReference>
<dbReference type="RefSeq" id="WP_075711737.1">
    <property type="nucleotide sequence ID" value="NZ_MJIE01000001.1"/>
</dbReference>
<dbReference type="NCBIfam" id="TIGR00697">
    <property type="entry name" value="queuosine precursor transporter"/>
    <property type="match status" value="1"/>
</dbReference>
<comment type="subcellular location">
    <subcellularLocation>
        <location evidence="1">Cell membrane</location>
        <topology evidence="1">Multi-pass membrane protein</topology>
    </subcellularLocation>
</comment>
<feature type="transmembrane region" description="Helical" evidence="1">
    <location>
        <begin position="86"/>
        <end position="107"/>
    </location>
</feature>
<protein>
    <recommendedName>
        <fullName evidence="1">Probable queuosine precursor transporter</fullName>
        <shortName evidence="1">Q precursor transporter</shortName>
    </recommendedName>
</protein>
<evidence type="ECO:0000313" key="3">
    <source>
        <dbReference type="Proteomes" id="UP000187404"/>
    </source>
</evidence>
<proteinExistence type="inferred from homology"/>
<comment type="caution">
    <text evidence="2">The sequence shown here is derived from an EMBL/GenBank/DDBJ whole genome shotgun (WGS) entry which is preliminary data.</text>
</comment>
<feature type="transmembrane region" description="Helical" evidence="1">
    <location>
        <begin position="6"/>
        <end position="26"/>
    </location>
</feature>
<accession>A0A1Q9JF05</accession>
<keyword evidence="1" id="KW-0812">Transmembrane</keyword>
<reference evidence="2 3" key="1">
    <citation type="journal article" date="2016" name="Appl. Environ. Microbiol.">
        <title>Function and Phylogeny of Bacterial Butyryl Coenzyme A:Acetate Transferases and Their Diversity in the Proximal Colon of Swine.</title>
        <authorList>
            <person name="Trachsel J."/>
            <person name="Bayles D.O."/>
            <person name="Looft T."/>
            <person name="Levine U.Y."/>
            <person name="Allen H.K."/>
        </authorList>
    </citation>
    <scope>NUCLEOTIDE SEQUENCE [LARGE SCALE GENOMIC DNA]</scope>
    <source>
        <strain evidence="2 3">68-3-10</strain>
    </source>
</reference>
<evidence type="ECO:0000313" key="2">
    <source>
        <dbReference type="EMBL" id="OLR54717.1"/>
    </source>
</evidence>
<feature type="transmembrane region" description="Helical" evidence="1">
    <location>
        <begin position="31"/>
        <end position="53"/>
    </location>
</feature>
<name>A0A1Q9JF05_9FIRM</name>
<feature type="transmembrane region" description="Helical" evidence="1">
    <location>
        <begin position="127"/>
        <end position="147"/>
    </location>
</feature>
<dbReference type="GO" id="GO:0022857">
    <property type="term" value="F:transmembrane transporter activity"/>
    <property type="evidence" value="ECO:0007669"/>
    <property type="project" value="UniProtKB-UniRule"/>
</dbReference>
<keyword evidence="1" id="KW-0813">Transport</keyword>